<accession>A0A0K2VRG2</accession>
<dbReference type="AlphaFoldDB" id="A0A0K2VRG2"/>
<evidence type="ECO:0000313" key="1">
    <source>
        <dbReference type="EMBL" id="CDX51908.1"/>
    </source>
</evidence>
<name>A0A0K2VRG2_MESPL</name>
<gene>
    <name evidence="1" type="ORF">MPL1032_140148</name>
</gene>
<dbReference type="EMBL" id="CCND01000006">
    <property type="protein sequence ID" value="CDX51908.1"/>
    <property type="molecule type" value="Genomic_DNA"/>
</dbReference>
<organism evidence="1 2">
    <name type="scientific">Mesorhizobium plurifarium</name>
    <dbReference type="NCBI Taxonomy" id="69974"/>
    <lineage>
        <taxon>Bacteria</taxon>
        <taxon>Pseudomonadati</taxon>
        <taxon>Pseudomonadota</taxon>
        <taxon>Alphaproteobacteria</taxon>
        <taxon>Hyphomicrobiales</taxon>
        <taxon>Phyllobacteriaceae</taxon>
        <taxon>Mesorhizobium</taxon>
    </lineage>
</organism>
<reference evidence="2" key="1">
    <citation type="submission" date="2014-08" db="EMBL/GenBank/DDBJ databases">
        <authorList>
            <person name="Edwards T."/>
        </authorList>
    </citation>
    <scope>NUCLEOTIDE SEQUENCE [LARGE SCALE GENOMIC DNA]</scope>
</reference>
<proteinExistence type="predicted"/>
<evidence type="ECO:0008006" key="3">
    <source>
        <dbReference type="Google" id="ProtNLM"/>
    </source>
</evidence>
<sequence length="282" mass="31804">MAHIVVITHEHDRLLERKLFRRAESSYMIHAILEDLRRRGHSWTIAQGFSTKIAGDAAVLHVDSTTVDPAYIEYARGFPLCLNVGVTDISKSRVSTARVAPHDGWEGPVIVKGMLNCGGLPESRLNHRASRAGRPLPFPGARLMKEYQVFDRAAEVPADLFHDPDLLVERFLPEIEPDGFALRYWLFCGDYDFCGRFVSRDRIVKGAGVFRSEPCPVPDDLRQRRKELGFDYGKFDFAVHDGKTYLMDANKTPGRVPQDAGEVASIPRMADALERMMRHALV</sequence>
<evidence type="ECO:0000313" key="2">
    <source>
        <dbReference type="Proteomes" id="UP000182888"/>
    </source>
</evidence>
<protein>
    <recommendedName>
        <fullName evidence="3">ATP-grasp domain-containing protein</fullName>
    </recommendedName>
</protein>
<dbReference type="Proteomes" id="UP000182888">
    <property type="component" value="Unassembled WGS sequence"/>
</dbReference>
<dbReference type="SUPFAM" id="SSF56059">
    <property type="entry name" value="Glutathione synthetase ATP-binding domain-like"/>
    <property type="match status" value="1"/>
</dbReference>